<evidence type="ECO:0000256" key="1">
    <source>
        <dbReference type="SAM" id="MobiDB-lite"/>
    </source>
</evidence>
<accession>B4FPW0</accession>
<evidence type="ECO:0000313" key="2">
    <source>
        <dbReference type="EMBL" id="ACF84153.1"/>
    </source>
</evidence>
<dbReference type="RefSeq" id="NP_001140599.1">
    <property type="nucleotide sequence ID" value="NM_001147127.1"/>
</dbReference>
<dbReference type="KEGG" id="zma:100272670"/>
<reference evidence="2" key="1">
    <citation type="journal article" date="2009" name="PLoS Genet.">
        <title>Sequencing, mapping, and analysis of 27,455 maize full-length cDNAs.</title>
        <authorList>
            <person name="Soderlund C."/>
            <person name="Descour A."/>
            <person name="Kudrna D."/>
            <person name="Bomhoff M."/>
            <person name="Boyd L."/>
            <person name="Currie J."/>
            <person name="Angelova A."/>
            <person name="Collura K."/>
            <person name="Wissotski M."/>
            <person name="Ashley E."/>
            <person name="Morrow D."/>
            <person name="Fernandes J."/>
            <person name="Walbot V."/>
            <person name="Yu Y."/>
        </authorList>
    </citation>
    <scope>NUCLEOTIDE SEQUENCE</scope>
    <source>
        <strain evidence="2">B73</strain>
    </source>
</reference>
<dbReference type="AlphaFoldDB" id="B4FPW0"/>
<feature type="region of interest" description="Disordered" evidence="1">
    <location>
        <begin position="59"/>
        <end position="155"/>
    </location>
</feature>
<feature type="compositionally biased region" description="Low complexity" evidence="1">
    <location>
        <begin position="77"/>
        <end position="110"/>
    </location>
</feature>
<sequence length="155" mass="16461">MCPARPWRQPQLGAPSASPGLRLLLAPAWSSLDLQLRRPAELPGCRALLSFAAHRCSSSRRPCFSLSSSTPAMARVSAPSPTACPSSSSRPRPRRGPSSPALLPAQLSSARPISLRSAPSSVFLGRARSGRGHRRAQGPARRMSTHHAWSNGGNL</sequence>
<proteinExistence type="evidence at transcript level"/>
<organism evidence="2">
    <name type="scientific">Zea mays</name>
    <name type="common">Maize</name>
    <dbReference type="NCBI Taxonomy" id="4577"/>
    <lineage>
        <taxon>Eukaryota</taxon>
        <taxon>Viridiplantae</taxon>
        <taxon>Streptophyta</taxon>
        <taxon>Embryophyta</taxon>
        <taxon>Tracheophyta</taxon>
        <taxon>Spermatophyta</taxon>
        <taxon>Magnoliopsida</taxon>
        <taxon>Liliopsida</taxon>
        <taxon>Poales</taxon>
        <taxon>Poaceae</taxon>
        <taxon>PACMAD clade</taxon>
        <taxon>Panicoideae</taxon>
        <taxon>Andropogonodae</taxon>
        <taxon>Andropogoneae</taxon>
        <taxon>Tripsacinae</taxon>
        <taxon>Zea</taxon>
    </lineage>
</organism>
<feature type="compositionally biased region" description="Low complexity" evidence="1">
    <location>
        <begin position="59"/>
        <end position="69"/>
    </location>
</feature>
<protein>
    <submittedName>
        <fullName evidence="2">Uncharacterized protein</fullName>
    </submittedName>
</protein>
<name>B4FPW0_MAIZE</name>
<dbReference type="EMBL" id="BT039148">
    <property type="protein sequence ID" value="ACF84153.1"/>
    <property type="molecule type" value="mRNA"/>
</dbReference>
<dbReference type="GeneID" id="100272670"/>